<dbReference type="InterPro" id="IPR006311">
    <property type="entry name" value="TAT_signal"/>
</dbReference>
<evidence type="ECO:0000313" key="1">
    <source>
        <dbReference type="EMBL" id="HIT74492.1"/>
    </source>
</evidence>
<dbReference type="CDD" id="cd14748">
    <property type="entry name" value="PBP2_UgpB"/>
    <property type="match status" value="1"/>
</dbReference>
<dbReference type="Pfam" id="PF13416">
    <property type="entry name" value="SBP_bac_8"/>
    <property type="match status" value="1"/>
</dbReference>
<sequence>MTASLDRRRLLQLGLGGAAGALGLGLASCARGPGGSKEGSFKQPRVNIPDQYSGRKPVIAWSAFGGGSGEAMAEIATMFNDSQTDIFLDVQFQGSYGDIGQKLVASMQSGVAPDMVIVAEDSQGQLQMQEVASPLNEFVSPETINRLNKVMIDQWTVNGQIYQIPFARSTPVFYYNRDLYAKIGLPDRGPETWTEFLDWAEEIHKFKNPQGDPTPALTSTNSGWYFQAFIWEWGGKYSDGLDVMVNQGGAVEAAQYFNDLYVKHGYGAANVGQDSFNNGFVASGIYSTASLATIEGAAKDRIGAAFIPAEKERAVPTGGSGWTVPIGIERTNKEAAGQVMEFFAQAENAAYWTLRSGYVPITEDATETDIFKNQVAKNPNYQVAPDQLEYARGTDPARSFVPGSGDILDTYIGLIYASDEPVQSVLDRMATKLQRAADNVRPAYDLLMSGG</sequence>
<dbReference type="InterPro" id="IPR006059">
    <property type="entry name" value="SBP"/>
</dbReference>
<gene>
    <name evidence="1" type="ORF">IAA98_02805</name>
</gene>
<reference evidence="1" key="2">
    <citation type="journal article" date="2021" name="PeerJ">
        <title>Extensive microbial diversity within the chicken gut microbiome revealed by metagenomics and culture.</title>
        <authorList>
            <person name="Gilroy R."/>
            <person name="Ravi A."/>
            <person name="Getino M."/>
            <person name="Pursley I."/>
            <person name="Horton D.L."/>
            <person name="Alikhan N.F."/>
            <person name="Baker D."/>
            <person name="Gharbi K."/>
            <person name="Hall N."/>
            <person name="Watson M."/>
            <person name="Adriaenssens E.M."/>
            <person name="Foster-Nyarko E."/>
            <person name="Jarju S."/>
            <person name="Secka A."/>
            <person name="Antonio M."/>
            <person name="Oren A."/>
            <person name="Chaudhuri R.R."/>
            <person name="La Ragione R."/>
            <person name="Hildebrand F."/>
            <person name="Pallen M.J."/>
        </authorList>
    </citation>
    <scope>NUCLEOTIDE SEQUENCE</scope>
    <source>
        <strain evidence="1">ChiGjej1B1-24693</strain>
    </source>
</reference>
<accession>A0A9D1KM83</accession>
<proteinExistence type="predicted"/>
<dbReference type="PROSITE" id="PS51318">
    <property type="entry name" value="TAT"/>
    <property type="match status" value="1"/>
</dbReference>
<dbReference type="Gene3D" id="3.40.190.10">
    <property type="entry name" value="Periplasmic binding protein-like II"/>
    <property type="match status" value="1"/>
</dbReference>
<organism evidence="1 2">
    <name type="scientific">Candidatus Avipropionibacterium avicola</name>
    <dbReference type="NCBI Taxonomy" id="2840701"/>
    <lineage>
        <taxon>Bacteria</taxon>
        <taxon>Bacillati</taxon>
        <taxon>Actinomycetota</taxon>
        <taxon>Actinomycetes</taxon>
        <taxon>Propionibacteriales</taxon>
        <taxon>Propionibacteriaceae</taxon>
        <taxon>Propionibacteriaceae incertae sedis</taxon>
        <taxon>Candidatus Avipropionibacterium</taxon>
    </lineage>
</organism>
<dbReference type="EMBL" id="DVLP01000080">
    <property type="protein sequence ID" value="HIT74492.1"/>
    <property type="molecule type" value="Genomic_DNA"/>
</dbReference>
<comment type="caution">
    <text evidence="1">The sequence shown here is derived from an EMBL/GenBank/DDBJ whole genome shotgun (WGS) entry which is preliminary data.</text>
</comment>
<name>A0A9D1KM83_9ACTN</name>
<reference evidence="1" key="1">
    <citation type="submission" date="2020-10" db="EMBL/GenBank/DDBJ databases">
        <authorList>
            <person name="Gilroy R."/>
        </authorList>
    </citation>
    <scope>NUCLEOTIDE SEQUENCE</scope>
    <source>
        <strain evidence="1">ChiGjej1B1-24693</strain>
    </source>
</reference>
<dbReference type="SUPFAM" id="SSF53850">
    <property type="entry name" value="Periplasmic binding protein-like II"/>
    <property type="match status" value="1"/>
</dbReference>
<dbReference type="Proteomes" id="UP000886842">
    <property type="component" value="Unassembled WGS sequence"/>
</dbReference>
<protein>
    <submittedName>
        <fullName evidence="1">ABC transporter substrate-binding protein</fullName>
    </submittedName>
</protein>
<dbReference type="AlphaFoldDB" id="A0A9D1KM83"/>
<dbReference type="PROSITE" id="PS51257">
    <property type="entry name" value="PROKAR_LIPOPROTEIN"/>
    <property type="match status" value="1"/>
</dbReference>
<dbReference type="PANTHER" id="PTHR43649">
    <property type="entry name" value="ARABINOSE-BINDING PROTEIN-RELATED"/>
    <property type="match status" value="1"/>
</dbReference>
<dbReference type="PANTHER" id="PTHR43649:SF30">
    <property type="entry name" value="ABC TRANSPORTER SUBSTRATE-BINDING PROTEIN"/>
    <property type="match status" value="1"/>
</dbReference>
<evidence type="ECO:0000313" key="2">
    <source>
        <dbReference type="Proteomes" id="UP000886842"/>
    </source>
</evidence>
<dbReference type="InterPro" id="IPR050490">
    <property type="entry name" value="Bact_solute-bd_prot1"/>
</dbReference>